<protein>
    <submittedName>
        <fullName evidence="1">Uncharacterized protein</fullName>
    </submittedName>
</protein>
<reference evidence="1" key="1">
    <citation type="journal article" date="2014" name="Int. J. Syst. Evol. Microbiol.">
        <title>Complete genome sequence of Corynebacterium casei LMG S-19264T (=DSM 44701T), isolated from a smear-ripened cheese.</title>
        <authorList>
            <consortium name="US DOE Joint Genome Institute (JGI-PGF)"/>
            <person name="Walter F."/>
            <person name="Albersmeier A."/>
            <person name="Kalinowski J."/>
            <person name="Ruckert C."/>
        </authorList>
    </citation>
    <scope>NUCLEOTIDE SEQUENCE</scope>
    <source>
        <strain evidence="1">CGMCC 1.15085</strain>
    </source>
</reference>
<evidence type="ECO:0000313" key="1">
    <source>
        <dbReference type="EMBL" id="GGB32505.1"/>
    </source>
</evidence>
<organism evidence="1 2">
    <name type="scientific">Flexivirga endophytica</name>
    <dbReference type="NCBI Taxonomy" id="1849103"/>
    <lineage>
        <taxon>Bacteria</taxon>
        <taxon>Bacillati</taxon>
        <taxon>Actinomycetota</taxon>
        <taxon>Actinomycetes</taxon>
        <taxon>Micrococcales</taxon>
        <taxon>Dermacoccaceae</taxon>
        <taxon>Flexivirga</taxon>
    </lineage>
</organism>
<dbReference type="Proteomes" id="UP000636793">
    <property type="component" value="Unassembled WGS sequence"/>
</dbReference>
<sequence>MLVVELLAGGVEVLAAVDVGVLVSDEVEATDELPLEVSAPARGSHVDEPLAAPYQCEPAVECDPATGVAVEPAAPSTAAAAMAAPTDPARATCCMRDRVDMSDGPPDEEMVIRAHCSADR</sequence>
<dbReference type="EMBL" id="BMHI01000003">
    <property type="protein sequence ID" value="GGB32505.1"/>
    <property type="molecule type" value="Genomic_DNA"/>
</dbReference>
<gene>
    <name evidence="1" type="ORF">GCM10011492_23960</name>
</gene>
<comment type="caution">
    <text evidence="1">The sequence shown here is derived from an EMBL/GenBank/DDBJ whole genome shotgun (WGS) entry which is preliminary data.</text>
</comment>
<accession>A0A916WV49</accession>
<keyword evidence="2" id="KW-1185">Reference proteome</keyword>
<proteinExistence type="predicted"/>
<name>A0A916WV49_9MICO</name>
<reference evidence="1" key="2">
    <citation type="submission" date="2020-09" db="EMBL/GenBank/DDBJ databases">
        <authorList>
            <person name="Sun Q."/>
            <person name="Zhou Y."/>
        </authorList>
    </citation>
    <scope>NUCLEOTIDE SEQUENCE</scope>
    <source>
        <strain evidence="1">CGMCC 1.15085</strain>
    </source>
</reference>
<dbReference type="AlphaFoldDB" id="A0A916WV49"/>
<evidence type="ECO:0000313" key="2">
    <source>
        <dbReference type="Proteomes" id="UP000636793"/>
    </source>
</evidence>